<proteinExistence type="predicted"/>
<dbReference type="Proteomes" id="UP000315295">
    <property type="component" value="Unassembled WGS sequence"/>
</dbReference>
<evidence type="ECO:0000313" key="1">
    <source>
        <dbReference type="EMBL" id="TQD91706.1"/>
    </source>
</evidence>
<comment type="caution">
    <text evidence="1">The sequence shown here is derived from an EMBL/GenBank/DDBJ whole genome shotgun (WGS) entry which is preliminary data.</text>
</comment>
<gene>
    <name evidence="1" type="ORF">C1H46_022697</name>
</gene>
<dbReference type="EMBL" id="VIEB01000411">
    <property type="protein sequence ID" value="TQD91706.1"/>
    <property type="molecule type" value="Genomic_DNA"/>
</dbReference>
<reference evidence="1 2" key="1">
    <citation type="journal article" date="2019" name="G3 (Bethesda)">
        <title>Sequencing of a Wild Apple (Malus baccata) Genome Unravels the Differences Between Cultivated and Wild Apple Species Regarding Disease Resistance and Cold Tolerance.</title>
        <authorList>
            <person name="Chen X."/>
        </authorList>
    </citation>
    <scope>NUCLEOTIDE SEQUENCE [LARGE SCALE GENOMIC DNA]</scope>
    <source>
        <strain evidence="2">cv. Shandingzi</strain>
        <tissue evidence="1">Leaves</tissue>
    </source>
</reference>
<accession>A0A540LZ74</accession>
<protein>
    <submittedName>
        <fullName evidence="1">Uncharacterized protein</fullName>
    </submittedName>
</protein>
<sequence>MGCSVAHKGPSYSFEEFLVLFICIIHMEPRKHRPHNLLLVPSQICNHNKIDSLRYSLMVEMRSERRSNHRSGSGGLWDAEATMDSNCATSTLN</sequence>
<keyword evidence="2" id="KW-1185">Reference proteome</keyword>
<dbReference type="AlphaFoldDB" id="A0A540LZ74"/>
<organism evidence="1 2">
    <name type="scientific">Malus baccata</name>
    <name type="common">Siberian crab apple</name>
    <name type="synonym">Pyrus baccata</name>
    <dbReference type="NCBI Taxonomy" id="106549"/>
    <lineage>
        <taxon>Eukaryota</taxon>
        <taxon>Viridiplantae</taxon>
        <taxon>Streptophyta</taxon>
        <taxon>Embryophyta</taxon>
        <taxon>Tracheophyta</taxon>
        <taxon>Spermatophyta</taxon>
        <taxon>Magnoliopsida</taxon>
        <taxon>eudicotyledons</taxon>
        <taxon>Gunneridae</taxon>
        <taxon>Pentapetalae</taxon>
        <taxon>rosids</taxon>
        <taxon>fabids</taxon>
        <taxon>Rosales</taxon>
        <taxon>Rosaceae</taxon>
        <taxon>Amygdaloideae</taxon>
        <taxon>Maleae</taxon>
        <taxon>Malus</taxon>
    </lineage>
</organism>
<name>A0A540LZ74_MALBA</name>
<evidence type="ECO:0000313" key="2">
    <source>
        <dbReference type="Proteomes" id="UP000315295"/>
    </source>
</evidence>